<feature type="transmembrane region" description="Helical" evidence="5">
    <location>
        <begin position="12"/>
        <end position="31"/>
    </location>
</feature>
<keyword evidence="3 5" id="KW-1133">Transmembrane helix</keyword>
<keyword evidence="7" id="KW-1185">Reference proteome</keyword>
<feature type="transmembrane region" description="Helical" evidence="5">
    <location>
        <begin position="160"/>
        <end position="178"/>
    </location>
</feature>
<dbReference type="InterPro" id="IPR006838">
    <property type="entry name" value="ADTRP_AIG1"/>
</dbReference>
<proteinExistence type="predicted"/>
<sequence>MALKTKPFKEFGRFLVLSAIVSVAVAMRFLYAEHENWIYSRIFGGRTRWITEWGRFFMELHLAVTFVLQIHRLVFAEAPLWCTKFVENLFCQVVAPTECFVVFTFWAISLSIPGGVVPPREDHPFPMGLNLYVHLWPVVYNLVVMWLYPAHHKRPLLPDLLVAVAVDLAYIAWTFYVVSVDGMWPYPVLTQVPSLGKAALFTGSVMVTICLLFAFRAVRSAMAVRPKKTH</sequence>
<evidence type="ECO:0000256" key="5">
    <source>
        <dbReference type="SAM" id="Phobius"/>
    </source>
</evidence>
<dbReference type="PANTHER" id="PTHR10989">
    <property type="entry name" value="ANDROGEN-INDUCED PROTEIN 1-RELATED"/>
    <property type="match status" value="1"/>
</dbReference>
<evidence type="ECO:0000313" key="6">
    <source>
        <dbReference type="EMBL" id="KAJ4456038.1"/>
    </source>
</evidence>
<keyword evidence="2 5" id="KW-0812">Transmembrane</keyword>
<protein>
    <recommendedName>
        <fullName evidence="8">FAR-17a/AIG1-like protein</fullName>
    </recommendedName>
</protein>
<evidence type="ECO:0000256" key="1">
    <source>
        <dbReference type="ARBA" id="ARBA00004127"/>
    </source>
</evidence>
<organism evidence="6 7">
    <name type="scientific">Paratrimastix pyriformis</name>
    <dbReference type="NCBI Taxonomy" id="342808"/>
    <lineage>
        <taxon>Eukaryota</taxon>
        <taxon>Metamonada</taxon>
        <taxon>Preaxostyla</taxon>
        <taxon>Paratrimastigidae</taxon>
        <taxon>Paratrimastix</taxon>
    </lineage>
</organism>
<dbReference type="Pfam" id="PF04750">
    <property type="entry name" value="Far-17a_AIG1"/>
    <property type="match status" value="1"/>
</dbReference>
<gene>
    <name evidence="6" type="ORF">PAPYR_8884</name>
</gene>
<dbReference type="PANTHER" id="PTHR10989:SF16">
    <property type="entry name" value="AT02829P-RELATED"/>
    <property type="match status" value="1"/>
</dbReference>
<keyword evidence="4 5" id="KW-0472">Membrane</keyword>
<reference evidence="6" key="1">
    <citation type="journal article" date="2022" name="bioRxiv">
        <title>Genomics of Preaxostyla Flagellates Illuminates Evolutionary Transitions and the Path Towards Mitochondrial Loss.</title>
        <authorList>
            <person name="Novak L.V.F."/>
            <person name="Treitli S.C."/>
            <person name="Pyrih J."/>
            <person name="Halakuc P."/>
            <person name="Pipaliya S.V."/>
            <person name="Vacek V."/>
            <person name="Brzon O."/>
            <person name="Soukal P."/>
            <person name="Eme L."/>
            <person name="Dacks J.B."/>
            <person name="Karnkowska A."/>
            <person name="Elias M."/>
            <person name="Hampl V."/>
        </authorList>
    </citation>
    <scope>NUCLEOTIDE SEQUENCE</scope>
    <source>
        <strain evidence="6">RCP-MX</strain>
    </source>
</reference>
<accession>A0ABQ8UB86</accession>
<evidence type="ECO:0008006" key="8">
    <source>
        <dbReference type="Google" id="ProtNLM"/>
    </source>
</evidence>
<name>A0ABQ8UB86_9EUKA</name>
<feature type="transmembrane region" description="Helical" evidence="5">
    <location>
        <begin position="129"/>
        <end position="148"/>
    </location>
</feature>
<comment type="subcellular location">
    <subcellularLocation>
        <location evidence="1">Endomembrane system</location>
        <topology evidence="1">Multi-pass membrane protein</topology>
    </subcellularLocation>
</comment>
<feature type="transmembrane region" description="Helical" evidence="5">
    <location>
        <begin position="89"/>
        <end position="109"/>
    </location>
</feature>
<comment type="caution">
    <text evidence="6">The sequence shown here is derived from an EMBL/GenBank/DDBJ whole genome shotgun (WGS) entry which is preliminary data.</text>
</comment>
<evidence type="ECO:0000256" key="4">
    <source>
        <dbReference type="ARBA" id="ARBA00023136"/>
    </source>
</evidence>
<dbReference type="EMBL" id="JAPMOS010000084">
    <property type="protein sequence ID" value="KAJ4456038.1"/>
    <property type="molecule type" value="Genomic_DNA"/>
</dbReference>
<evidence type="ECO:0000256" key="2">
    <source>
        <dbReference type="ARBA" id="ARBA00022692"/>
    </source>
</evidence>
<dbReference type="Proteomes" id="UP001141327">
    <property type="component" value="Unassembled WGS sequence"/>
</dbReference>
<feature type="transmembrane region" description="Helical" evidence="5">
    <location>
        <begin position="198"/>
        <end position="218"/>
    </location>
</feature>
<evidence type="ECO:0000313" key="7">
    <source>
        <dbReference type="Proteomes" id="UP001141327"/>
    </source>
</evidence>
<evidence type="ECO:0000256" key="3">
    <source>
        <dbReference type="ARBA" id="ARBA00022989"/>
    </source>
</evidence>